<gene>
    <name evidence="2" type="ORF">M422DRAFT_260656</name>
    <name evidence="1" type="ORF">M422DRAFT_273702</name>
</gene>
<proteinExistence type="predicted"/>
<name>A0A0C9U2H7_SPHS4</name>
<evidence type="ECO:0000313" key="3">
    <source>
        <dbReference type="Proteomes" id="UP000054279"/>
    </source>
</evidence>
<dbReference type="Proteomes" id="UP000054279">
    <property type="component" value="Unassembled WGS sequence"/>
</dbReference>
<reference evidence="2 3" key="1">
    <citation type="submission" date="2014-06" db="EMBL/GenBank/DDBJ databases">
        <title>Evolutionary Origins and Diversification of the Mycorrhizal Mutualists.</title>
        <authorList>
            <consortium name="DOE Joint Genome Institute"/>
            <consortium name="Mycorrhizal Genomics Consortium"/>
            <person name="Kohler A."/>
            <person name="Kuo A."/>
            <person name="Nagy L.G."/>
            <person name="Floudas D."/>
            <person name="Copeland A."/>
            <person name="Barry K.W."/>
            <person name="Cichocki N."/>
            <person name="Veneault-Fourrey C."/>
            <person name="LaButti K."/>
            <person name="Lindquist E.A."/>
            <person name="Lipzen A."/>
            <person name="Lundell T."/>
            <person name="Morin E."/>
            <person name="Murat C."/>
            <person name="Riley R."/>
            <person name="Ohm R."/>
            <person name="Sun H."/>
            <person name="Tunlid A."/>
            <person name="Henrissat B."/>
            <person name="Grigoriev I.V."/>
            <person name="Hibbett D.S."/>
            <person name="Martin F."/>
        </authorList>
    </citation>
    <scope>NUCLEOTIDE SEQUENCE [LARGE SCALE GENOMIC DNA]</scope>
    <source>
        <strain evidence="2 3">SS14</strain>
    </source>
</reference>
<protein>
    <submittedName>
        <fullName evidence="2">Uncharacterized protein</fullName>
    </submittedName>
</protein>
<keyword evidence="3" id="KW-1185">Reference proteome</keyword>
<dbReference type="AlphaFoldDB" id="A0A0C9U2H7"/>
<sequence>MRIRDGDEGRIHGPMVSKPAVCDHTLLCLRPGDVIADTDDRLEFRACLEEDDGSTSRMASSSRVANDECADAFNPFTAEKPVERYSFLVFSGDSAEAVNVRKFFFGKKVTTVDIHGSAVEINQSRSNLIQEE</sequence>
<dbReference type="EMBL" id="KN837173">
    <property type="protein sequence ID" value="KIJ37008.1"/>
    <property type="molecule type" value="Genomic_DNA"/>
</dbReference>
<dbReference type="HOGENOM" id="CLU_1918423_0_0_1"/>
<dbReference type="EMBL" id="KN837420">
    <property type="protein sequence ID" value="KIJ25329.1"/>
    <property type="molecule type" value="Genomic_DNA"/>
</dbReference>
<accession>A0A0C9U2H7</accession>
<organism evidence="2 3">
    <name type="scientific">Sphaerobolus stellatus (strain SS14)</name>
    <dbReference type="NCBI Taxonomy" id="990650"/>
    <lineage>
        <taxon>Eukaryota</taxon>
        <taxon>Fungi</taxon>
        <taxon>Dikarya</taxon>
        <taxon>Basidiomycota</taxon>
        <taxon>Agaricomycotina</taxon>
        <taxon>Agaricomycetes</taxon>
        <taxon>Phallomycetidae</taxon>
        <taxon>Geastrales</taxon>
        <taxon>Sphaerobolaceae</taxon>
        <taxon>Sphaerobolus</taxon>
    </lineage>
</organism>
<evidence type="ECO:0000313" key="1">
    <source>
        <dbReference type="EMBL" id="KIJ25329.1"/>
    </source>
</evidence>
<evidence type="ECO:0000313" key="2">
    <source>
        <dbReference type="EMBL" id="KIJ37008.1"/>
    </source>
</evidence>